<dbReference type="SUPFAM" id="SSF49503">
    <property type="entry name" value="Cupredoxins"/>
    <property type="match status" value="1"/>
</dbReference>
<dbReference type="Gene3D" id="2.60.40.420">
    <property type="entry name" value="Cupredoxins - blue copper proteins"/>
    <property type="match status" value="1"/>
</dbReference>
<feature type="domain" description="Blue (type 1) copper" evidence="4">
    <location>
        <begin position="43"/>
        <end position="130"/>
    </location>
</feature>
<evidence type="ECO:0000256" key="1">
    <source>
        <dbReference type="ARBA" id="ARBA00022723"/>
    </source>
</evidence>
<keyword evidence="1" id="KW-0479">Metal-binding</keyword>
<accession>A0A6J4HBG7</accession>
<evidence type="ECO:0000256" key="3">
    <source>
        <dbReference type="SAM" id="MobiDB-lite"/>
    </source>
</evidence>
<dbReference type="EMBL" id="CADCSY010000024">
    <property type="protein sequence ID" value="CAA9218493.1"/>
    <property type="molecule type" value="Genomic_DNA"/>
</dbReference>
<protein>
    <recommendedName>
        <fullName evidence="4">Blue (type 1) copper domain-containing protein</fullName>
    </recommendedName>
</protein>
<dbReference type="InterPro" id="IPR008972">
    <property type="entry name" value="Cupredoxin"/>
</dbReference>
<dbReference type="Pfam" id="PF00127">
    <property type="entry name" value="Copper-bind"/>
    <property type="match status" value="1"/>
</dbReference>
<dbReference type="GO" id="GO:0005507">
    <property type="term" value="F:copper ion binding"/>
    <property type="evidence" value="ECO:0007669"/>
    <property type="project" value="InterPro"/>
</dbReference>
<evidence type="ECO:0000313" key="5">
    <source>
        <dbReference type="EMBL" id="CAA9218493.1"/>
    </source>
</evidence>
<keyword evidence="2" id="KW-0186">Copper</keyword>
<dbReference type="GO" id="GO:0009055">
    <property type="term" value="F:electron transfer activity"/>
    <property type="evidence" value="ECO:0007669"/>
    <property type="project" value="InterPro"/>
</dbReference>
<name>A0A6J4HBG7_9ACTN</name>
<evidence type="ECO:0000259" key="4">
    <source>
        <dbReference type="Pfam" id="PF00127"/>
    </source>
</evidence>
<dbReference type="AlphaFoldDB" id="A0A6J4HBG7"/>
<reference evidence="5" key="1">
    <citation type="submission" date="2020-02" db="EMBL/GenBank/DDBJ databases">
        <authorList>
            <person name="Meier V. D."/>
        </authorList>
    </citation>
    <scope>NUCLEOTIDE SEQUENCE</scope>
    <source>
        <strain evidence="5">AVDCRST_MAG20</strain>
    </source>
</reference>
<proteinExistence type="predicted"/>
<dbReference type="InterPro" id="IPR000923">
    <property type="entry name" value="BlueCu_1"/>
</dbReference>
<gene>
    <name evidence="5" type="ORF">AVDCRST_MAG20-541</name>
</gene>
<sequence length="132" mass="13673">MASTARSDVGRLALLAALVALPVVGCGGDDDDAAAAPEGPVTSLTITSTDLSFDIEAFEVPVGEEVTVTYENDHEGVPHNLHVDTGGPDEPITEVEDGPVTQELTFTLDEPGEVPYLCDVHPATMRGTITAG</sequence>
<evidence type="ECO:0000256" key="2">
    <source>
        <dbReference type="ARBA" id="ARBA00023008"/>
    </source>
</evidence>
<feature type="region of interest" description="Disordered" evidence="3">
    <location>
        <begin position="75"/>
        <end position="95"/>
    </location>
</feature>
<organism evidence="5">
    <name type="scientific">uncultured Acidimicrobiales bacterium</name>
    <dbReference type="NCBI Taxonomy" id="310071"/>
    <lineage>
        <taxon>Bacteria</taxon>
        <taxon>Bacillati</taxon>
        <taxon>Actinomycetota</taxon>
        <taxon>Acidimicrobiia</taxon>
        <taxon>Acidimicrobiales</taxon>
        <taxon>environmental samples</taxon>
    </lineage>
</organism>